<dbReference type="InterPro" id="IPR017189">
    <property type="entry name" value="CTP-phospocholine_CTT"/>
</dbReference>
<dbReference type="RefSeq" id="WP_212570823.1">
    <property type="nucleotide sequence ID" value="NZ_CP073084.1"/>
</dbReference>
<evidence type="ECO:0000313" key="5">
    <source>
        <dbReference type="Proteomes" id="UP000677616"/>
    </source>
</evidence>
<dbReference type="PANTHER" id="PTHR43584:SF5">
    <property type="entry name" value="PROTEIN LICC"/>
    <property type="match status" value="1"/>
</dbReference>
<dbReference type="InterPro" id="IPR029044">
    <property type="entry name" value="Nucleotide-diphossugar_trans"/>
</dbReference>
<dbReference type="SUPFAM" id="SSF53448">
    <property type="entry name" value="Nucleotide-diphospho-sugar transferases"/>
    <property type="match status" value="1"/>
</dbReference>
<proteinExistence type="predicted"/>
<dbReference type="CDD" id="cd02523">
    <property type="entry name" value="PC_cytidylyltransferase"/>
    <property type="match status" value="1"/>
</dbReference>
<feature type="domain" description="Nucleotidyl transferase" evidence="3">
    <location>
        <begin position="3"/>
        <end position="65"/>
    </location>
</feature>
<keyword evidence="2" id="KW-0548">Nucleotidyltransferase</keyword>
<name>A0ABX7YKH7_9STRE</name>
<dbReference type="InterPro" id="IPR005835">
    <property type="entry name" value="NTP_transferase_dom"/>
</dbReference>
<sequence length="230" mass="26673">MRAIILAAGMGTRLRPLTLTRPKSLIEVKGTSLIERQIVFLKERGIDEIIVVTGYLAEQFQFLKEKYGVELIYNDKYDVYNNFYTMYLVKEYLSDAYVIDADNYLVENIFDPTIQESAYFSAYKVGFKDEWLLECDANQQVQKIVVTSGEGSILSGVSYWNEESGRVLNRLIDEHFVASSFSDLYWDNLVKDNLDKIQVFKRDIPSDAIFEVDSLEDLEALQDFLDNRRM</sequence>
<dbReference type="EMBL" id="CP073084">
    <property type="protein sequence ID" value="QUE54326.1"/>
    <property type="molecule type" value="Genomic_DNA"/>
</dbReference>
<organism evidence="4 5">
    <name type="scientific">Streptococcus oriscaviae</name>
    <dbReference type="NCBI Taxonomy" id="2781599"/>
    <lineage>
        <taxon>Bacteria</taxon>
        <taxon>Bacillati</taxon>
        <taxon>Bacillota</taxon>
        <taxon>Bacilli</taxon>
        <taxon>Lactobacillales</taxon>
        <taxon>Streptococcaceae</taxon>
        <taxon>Streptococcus</taxon>
    </lineage>
</organism>
<evidence type="ECO:0000256" key="1">
    <source>
        <dbReference type="ARBA" id="ARBA00022679"/>
    </source>
</evidence>
<keyword evidence="1 4" id="KW-0808">Transferase</keyword>
<evidence type="ECO:0000313" key="4">
    <source>
        <dbReference type="EMBL" id="QUE54326.1"/>
    </source>
</evidence>
<gene>
    <name evidence="4" type="ORF">INT76_00055</name>
</gene>
<evidence type="ECO:0000259" key="3">
    <source>
        <dbReference type="Pfam" id="PF00483"/>
    </source>
</evidence>
<keyword evidence="5" id="KW-1185">Reference proteome</keyword>
<protein>
    <submittedName>
        <fullName evidence="4">NTP transferase domain-containing protein</fullName>
    </submittedName>
</protein>
<dbReference type="Proteomes" id="UP000677616">
    <property type="component" value="Chromosome"/>
</dbReference>
<dbReference type="PANTHER" id="PTHR43584">
    <property type="entry name" value="NUCLEOTIDYL TRANSFERASE"/>
    <property type="match status" value="1"/>
</dbReference>
<accession>A0ABX7YKH7</accession>
<dbReference type="Gene3D" id="3.90.550.10">
    <property type="entry name" value="Spore Coat Polysaccharide Biosynthesis Protein SpsA, Chain A"/>
    <property type="match status" value="1"/>
</dbReference>
<dbReference type="GO" id="GO:0016740">
    <property type="term" value="F:transferase activity"/>
    <property type="evidence" value="ECO:0007669"/>
    <property type="project" value="UniProtKB-KW"/>
</dbReference>
<evidence type="ECO:0000256" key="2">
    <source>
        <dbReference type="ARBA" id="ARBA00022695"/>
    </source>
</evidence>
<dbReference type="InterPro" id="IPR050065">
    <property type="entry name" value="GlmU-like"/>
</dbReference>
<reference evidence="4 5" key="1">
    <citation type="submission" date="2021-04" db="EMBL/GenBank/DDBJ databases">
        <title>Complete genome sequence of a novel Streptococcus species.</title>
        <authorList>
            <person name="Teng J.L.L."/>
        </authorList>
    </citation>
    <scope>NUCLEOTIDE SEQUENCE [LARGE SCALE GENOMIC DNA]</scope>
    <source>
        <strain evidence="4 5">HKU75</strain>
    </source>
</reference>
<dbReference type="PIRSF" id="PIRSF037382">
    <property type="entry name" value="CCT_LicC"/>
    <property type="match status" value="1"/>
</dbReference>
<dbReference type="Pfam" id="PF00483">
    <property type="entry name" value="NTP_transferase"/>
    <property type="match status" value="1"/>
</dbReference>